<evidence type="ECO:0000256" key="1">
    <source>
        <dbReference type="SAM" id="MobiDB-lite"/>
    </source>
</evidence>
<protein>
    <recommendedName>
        <fullName evidence="5">Lipoprotein</fullName>
    </recommendedName>
</protein>
<reference evidence="3 4" key="1">
    <citation type="submission" date="2018-06" db="EMBL/GenBank/DDBJ databases">
        <authorList>
            <consortium name="Pathogen Informatics"/>
            <person name="Doyle S."/>
        </authorList>
    </citation>
    <scope>NUCLEOTIDE SEQUENCE [LARGE SCALE GENOMIC DNA]</scope>
    <source>
        <strain evidence="3 4">NCTC11227</strain>
    </source>
</reference>
<feature type="compositionally biased region" description="Low complexity" evidence="1">
    <location>
        <begin position="293"/>
        <end position="315"/>
    </location>
</feature>
<feature type="compositionally biased region" description="Low complexity" evidence="1">
    <location>
        <begin position="238"/>
        <end position="252"/>
    </location>
</feature>
<feature type="signal peptide" evidence="2">
    <location>
        <begin position="1"/>
        <end position="19"/>
    </location>
</feature>
<name>A0A378PLC1_9GAMM</name>
<proteinExistence type="predicted"/>
<dbReference type="PROSITE" id="PS51257">
    <property type="entry name" value="PROKAR_LIPOPROTEIN"/>
    <property type="match status" value="1"/>
</dbReference>
<gene>
    <name evidence="3" type="ORF">NCTC11227_01559</name>
</gene>
<evidence type="ECO:0000313" key="4">
    <source>
        <dbReference type="Proteomes" id="UP000255102"/>
    </source>
</evidence>
<organism evidence="3 4">
    <name type="scientific">Moraxella ovis</name>
    <dbReference type="NCBI Taxonomy" id="29433"/>
    <lineage>
        <taxon>Bacteria</taxon>
        <taxon>Pseudomonadati</taxon>
        <taxon>Pseudomonadota</taxon>
        <taxon>Gammaproteobacteria</taxon>
        <taxon>Moraxellales</taxon>
        <taxon>Moraxellaceae</taxon>
        <taxon>Moraxella</taxon>
    </lineage>
</organism>
<feature type="chain" id="PRO_5016690756" description="Lipoprotein" evidence="2">
    <location>
        <begin position="20"/>
        <end position="330"/>
    </location>
</feature>
<dbReference type="AlphaFoldDB" id="A0A378PLC1"/>
<keyword evidence="2" id="KW-0732">Signal</keyword>
<evidence type="ECO:0000256" key="2">
    <source>
        <dbReference type="SAM" id="SignalP"/>
    </source>
</evidence>
<dbReference type="Proteomes" id="UP000255102">
    <property type="component" value="Unassembled WGS sequence"/>
</dbReference>
<evidence type="ECO:0008006" key="5">
    <source>
        <dbReference type="Google" id="ProtNLM"/>
    </source>
</evidence>
<evidence type="ECO:0000313" key="3">
    <source>
        <dbReference type="EMBL" id="STY87545.1"/>
    </source>
</evidence>
<feature type="region of interest" description="Disordered" evidence="1">
    <location>
        <begin position="199"/>
        <end position="330"/>
    </location>
</feature>
<sequence length="330" mass="35168">MKTLSAVKYAVGASVVALALTACTKNEEPNNAQEADIVVAEPVIQEIQAVCDEPSLRNRLVDSLQVGLLDSALLEVQGYDDATHLGLEQQVRQKLTGVDINLQNVIASGATCRADVHFTLPAQDIAYANSTFENNGLTELDEQASEAGAALVGGNRLIAKDFAYTIEDNKAVIGTDNAVLSLVAKTLVAAVHGMAGESHANAQNTPAVRLEPVQPIAAPRIQKREETAPTARPTQTVRQEQPQQRPAQAEPRTQSRPEPLPPAQAEAPKKETSRPQRTQEQARPKAEPAAPSQAARPQKQAEPAPAPAPAQQSAADENVELTIVESNDTY</sequence>
<dbReference type="RefSeq" id="WP_063514415.1">
    <property type="nucleotide sequence ID" value="NZ_CP011158.1"/>
</dbReference>
<accession>A0A378PLC1</accession>
<dbReference type="EMBL" id="UGPW01000001">
    <property type="protein sequence ID" value="STY87545.1"/>
    <property type="molecule type" value="Genomic_DNA"/>
</dbReference>